<evidence type="ECO:0000313" key="2">
    <source>
        <dbReference type="Proteomes" id="UP000284403"/>
    </source>
</evidence>
<accession>A0A3R7N9N3</accession>
<dbReference type="EMBL" id="MKKU01000001">
    <property type="protein sequence ID" value="RNF27745.1"/>
    <property type="molecule type" value="Genomic_DNA"/>
</dbReference>
<proteinExistence type="predicted"/>
<sequence length="108" mass="12392">MLIKRKRQVSAVSKETNKIWEKKKEKIIITRIHPPPNKEKGLVLHHTDGEGDCCTEHAARHVCEHVTSVVHPTRRPHTTALLSLFVLELIRRASRFQPKLSLIDISCC</sequence>
<dbReference type="GeneID" id="40313740"/>
<comment type="caution">
    <text evidence="1">The sequence shown here is derived from an EMBL/GenBank/DDBJ whole genome shotgun (WGS) entry which is preliminary data.</text>
</comment>
<name>A0A3R7N9N3_9TRYP</name>
<protein>
    <submittedName>
        <fullName evidence="1">Uncharacterized protein</fullName>
    </submittedName>
</protein>
<dbReference type="AlphaFoldDB" id="A0A3R7N9N3"/>
<gene>
    <name evidence="1" type="ORF">Tco025E_00129</name>
</gene>
<dbReference type="RefSeq" id="XP_029232951.1">
    <property type="nucleotide sequence ID" value="XM_029367078.1"/>
</dbReference>
<organism evidence="1 2">
    <name type="scientific">Trypanosoma conorhini</name>
    <dbReference type="NCBI Taxonomy" id="83891"/>
    <lineage>
        <taxon>Eukaryota</taxon>
        <taxon>Discoba</taxon>
        <taxon>Euglenozoa</taxon>
        <taxon>Kinetoplastea</taxon>
        <taxon>Metakinetoplastina</taxon>
        <taxon>Trypanosomatida</taxon>
        <taxon>Trypanosomatidae</taxon>
        <taxon>Trypanosoma</taxon>
    </lineage>
</organism>
<evidence type="ECO:0000313" key="1">
    <source>
        <dbReference type="EMBL" id="RNF27745.1"/>
    </source>
</evidence>
<dbReference type="Proteomes" id="UP000284403">
    <property type="component" value="Unassembled WGS sequence"/>
</dbReference>
<reference evidence="1 2" key="1">
    <citation type="journal article" date="2018" name="BMC Genomics">
        <title>Genomic comparison of Trypanosoma conorhini and Trypanosoma rangeli to Trypanosoma cruzi strains of high and low virulence.</title>
        <authorList>
            <person name="Bradwell K.R."/>
            <person name="Koparde V.N."/>
            <person name="Matveyev A.V."/>
            <person name="Serrano M.G."/>
            <person name="Alves J.M."/>
            <person name="Parikh H."/>
            <person name="Huang B."/>
            <person name="Lee V."/>
            <person name="Espinosa-Alvarez O."/>
            <person name="Ortiz P.A."/>
            <person name="Costa-Martins A.G."/>
            <person name="Teixeira M.M."/>
            <person name="Buck G.A."/>
        </authorList>
    </citation>
    <scope>NUCLEOTIDE SEQUENCE [LARGE SCALE GENOMIC DNA]</scope>
    <source>
        <strain evidence="1 2">025E</strain>
    </source>
</reference>
<keyword evidence="2" id="KW-1185">Reference proteome</keyword>